<feature type="domain" description="HTH lacI-type" evidence="4">
    <location>
        <begin position="17"/>
        <end position="71"/>
    </location>
</feature>
<keyword evidence="3" id="KW-0804">Transcription</keyword>
<dbReference type="CDD" id="cd01392">
    <property type="entry name" value="HTH_LacI"/>
    <property type="match status" value="1"/>
</dbReference>
<evidence type="ECO:0000256" key="2">
    <source>
        <dbReference type="ARBA" id="ARBA00023125"/>
    </source>
</evidence>
<dbReference type="InterPro" id="IPR000843">
    <property type="entry name" value="HTH_LacI"/>
</dbReference>
<dbReference type="Gene3D" id="3.40.50.2300">
    <property type="match status" value="2"/>
</dbReference>
<organism evidence="5 6">
    <name type="scientific">Niallia circulans</name>
    <name type="common">Bacillus circulans</name>
    <dbReference type="NCBI Taxonomy" id="1397"/>
    <lineage>
        <taxon>Bacteria</taxon>
        <taxon>Bacillati</taxon>
        <taxon>Bacillota</taxon>
        <taxon>Bacilli</taxon>
        <taxon>Bacillales</taxon>
        <taxon>Bacillaceae</taxon>
        <taxon>Niallia</taxon>
    </lineage>
</organism>
<protein>
    <submittedName>
        <fullName evidence="5">LacI family transcriptional regulator</fullName>
    </submittedName>
</protein>
<dbReference type="SUPFAM" id="SSF47413">
    <property type="entry name" value="lambda repressor-like DNA-binding domains"/>
    <property type="match status" value="1"/>
</dbReference>
<evidence type="ECO:0000313" key="5">
    <source>
        <dbReference type="EMBL" id="TRZ40094.1"/>
    </source>
</evidence>
<dbReference type="GO" id="GO:0000976">
    <property type="term" value="F:transcription cis-regulatory region binding"/>
    <property type="evidence" value="ECO:0007669"/>
    <property type="project" value="TreeGrafter"/>
</dbReference>
<evidence type="ECO:0000259" key="4">
    <source>
        <dbReference type="PROSITE" id="PS50932"/>
    </source>
</evidence>
<dbReference type="AlphaFoldDB" id="A0A553SSY4"/>
<keyword evidence="2" id="KW-0238">DNA-binding</keyword>
<evidence type="ECO:0000256" key="3">
    <source>
        <dbReference type="ARBA" id="ARBA00023163"/>
    </source>
</evidence>
<dbReference type="PROSITE" id="PS50932">
    <property type="entry name" value="HTH_LACI_2"/>
    <property type="match status" value="1"/>
</dbReference>
<dbReference type="SUPFAM" id="SSF53822">
    <property type="entry name" value="Periplasmic binding protein-like I"/>
    <property type="match status" value="1"/>
</dbReference>
<dbReference type="PANTHER" id="PTHR30146:SF109">
    <property type="entry name" value="HTH-TYPE TRANSCRIPTIONAL REGULATOR GALS"/>
    <property type="match status" value="1"/>
</dbReference>
<dbReference type="Pfam" id="PF13377">
    <property type="entry name" value="Peripla_BP_3"/>
    <property type="match status" value="1"/>
</dbReference>
<dbReference type="InterPro" id="IPR010982">
    <property type="entry name" value="Lambda_DNA-bd_dom_sf"/>
</dbReference>
<proteinExistence type="predicted"/>
<gene>
    <name evidence="5" type="ORF">CEQ21_03915</name>
</gene>
<dbReference type="SMART" id="SM00354">
    <property type="entry name" value="HTH_LACI"/>
    <property type="match status" value="1"/>
</dbReference>
<dbReference type="CDD" id="cd06267">
    <property type="entry name" value="PBP1_LacI_sugar_binding-like"/>
    <property type="match status" value="1"/>
</dbReference>
<evidence type="ECO:0000313" key="6">
    <source>
        <dbReference type="Proteomes" id="UP000319837"/>
    </source>
</evidence>
<comment type="caution">
    <text evidence="5">The sequence shown here is derived from an EMBL/GenBank/DDBJ whole genome shotgun (WGS) entry which is preliminary data.</text>
</comment>
<name>A0A553SSY4_NIACI</name>
<dbReference type="EMBL" id="RIBP01000001">
    <property type="protein sequence ID" value="TRZ40094.1"/>
    <property type="molecule type" value="Genomic_DNA"/>
</dbReference>
<evidence type="ECO:0000256" key="1">
    <source>
        <dbReference type="ARBA" id="ARBA00023015"/>
    </source>
</evidence>
<dbReference type="InterPro" id="IPR028082">
    <property type="entry name" value="Peripla_BP_I"/>
</dbReference>
<dbReference type="PROSITE" id="PS00356">
    <property type="entry name" value="HTH_LACI_1"/>
    <property type="match status" value="1"/>
</dbReference>
<dbReference type="Gene3D" id="1.10.260.40">
    <property type="entry name" value="lambda repressor-like DNA-binding domains"/>
    <property type="match status" value="1"/>
</dbReference>
<dbReference type="GO" id="GO:0003700">
    <property type="term" value="F:DNA-binding transcription factor activity"/>
    <property type="evidence" value="ECO:0007669"/>
    <property type="project" value="TreeGrafter"/>
</dbReference>
<dbReference type="Pfam" id="PF00356">
    <property type="entry name" value="LacI"/>
    <property type="match status" value="1"/>
</dbReference>
<sequence length="364" mass="41021">MLLSADKFKKVVSILKVSIYDVANLAGVSISTVSRVLNKSGYTSSKTEKKVMDAVEKLNFTPSSIAQNLANNETKLIGLYFPFQTPSIEGTSNTYLLEFINGVNKILIKFGYHLLLINETATKEQIQGNECPPQYYSFIKQKKIDGLILGGTPLICDAFLELLHAKMPMVYIGEKTVDHIGLNVYAKYKQYNKDLLDHFTSHHHQHMAIISTEEKIINSVTQDYTAVNKEVLQIDVHHHTGSLDAYIQLLKQIFSNEDKPTALLVQDISIVQQTINYLNNLQLKVPHDVSIATIEHRYGDGEQCFPAVTSVYVPAFQMGMEAASLLFRYLQGAVEFNQEILIDSTITDRKSVIHRNHLTKEEVI</sequence>
<dbReference type="Proteomes" id="UP000319837">
    <property type="component" value="Unassembled WGS sequence"/>
</dbReference>
<dbReference type="PANTHER" id="PTHR30146">
    <property type="entry name" value="LACI-RELATED TRANSCRIPTIONAL REPRESSOR"/>
    <property type="match status" value="1"/>
</dbReference>
<dbReference type="PRINTS" id="PR00036">
    <property type="entry name" value="HTHLACI"/>
</dbReference>
<dbReference type="InterPro" id="IPR046335">
    <property type="entry name" value="LacI/GalR-like_sensor"/>
</dbReference>
<keyword evidence="1" id="KW-0805">Transcription regulation</keyword>
<reference evidence="6" key="1">
    <citation type="submission" date="2018-10" db="EMBL/GenBank/DDBJ databases">
        <title>FDA dAtabase for Regulatory Grade micrObial Sequences (FDA-ARGOS): Supporting development and validation of Infectious Disease Dx tests.</title>
        <authorList>
            <person name="Minogue T."/>
            <person name="Wolcott M."/>
            <person name="Wasieloski L."/>
            <person name="Aguilar W."/>
            <person name="Moore D."/>
            <person name="Tallon L."/>
            <person name="Sadzewicz L."/>
            <person name="Sengamalay N."/>
            <person name="Ott S."/>
            <person name="Godinez A."/>
            <person name="Nagaraj S."/>
            <person name="Vavikolanu K."/>
            <person name="Vyas G."/>
            <person name="Nadendla S."/>
            <person name="George J."/>
            <person name="Sichtig H."/>
        </authorList>
    </citation>
    <scope>NUCLEOTIDE SEQUENCE [LARGE SCALE GENOMIC DNA]</scope>
    <source>
        <strain evidence="6">FDAARGOS_343</strain>
    </source>
</reference>
<accession>A0A553SSY4</accession>